<keyword evidence="2" id="KW-1185">Reference proteome</keyword>
<organism evidence="1 2">
    <name type="scientific">Mycena venus</name>
    <dbReference type="NCBI Taxonomy" id="2733690"/>
    <lineage>
        <taxon>Eukaryota</taxon>
        <taxon>Fungi</taxon>
        <taxon>Dikarya</taxon>
        <taxon>Basidiomycota</taxon>
        <taxon>Agaricomycotina</taxon>
        <taxon>Agaricomycetes</taxon>
        <taxon>Agaricomycetidae</taxon>
        <taxon>Agaricales</taxon>
        <taxon>Marasmiineae</taxon>
        <taxon>Mycenaceae</taxon>
        <taxon>Mycena</taxon>
    </lineage>
</organism>
<protein>
    <submittedName>
        <fullName evidence="1">F-box domain-containing protein</fullName>
    </submittedName>
</protein>
<evidence type="ECO:0000313" key="1">
    <source>
        <dbReference type="EMBL" id="KAF7365003.1"/>
    </source>
</evidence>
<dbReference type="EMBL" id="JACAZI010000003">
    <property type="protein sequence ID" value="KAF7365003.1"/>
    <property type="molecule type" value="Genomic_DNA"/>
</dbReference>
<name>A0A8H6YRN6_9AGAR</name>
<comment type="caution">
    <text evidence="1">The sequence shown here is derived from an EMBL/GenBank/DDBJ whole genome shotgun (WGS) entry which is preliminary data.</text>
</comment>
<proteinExistence type="predicted"/>
<gene>
    <name evidence="1" type="ORF">MVEN_00371400</name>
</gene>
<dbReference type="SUPFAM" id="SSF52047">
    <property type="entry name" value="RNI-like"/>
    <property type="match status" value="1"/>
</dbReference>
<dbReference type="Proteomes" id="UP000620124">
    <property type="component" value="Unassembled WGS sequence"/>
</dbReference>
<dbReference type="OrthoDB" id="3030322at2759"/>
<dbReference type="AlphaFoldDB" id="A0A8H6YRN6"/>
<accession>A0A8H6YRN6</accession>
<evidence type="ECO:0000313" key="2">
    <source>
        <dbReference type="Proteomes" id="UP000620124"/>
    </source>
</evidence>
<sequence>MSEREQLEIATELWDEIVGFLSTEDDRQTLQHLNLINRRFHHVARPRLFADFKFHPYSVASDSYGMSAEHLLLPLHPYPQRLRQRLEFWASEDIASLVRDCTVQPLEFEESERAHPPGEDPYALLKAFYEFLPRFVNLKSFDAFTLHFTNLGIANLCLLPKLRTMSVDMCTVAEGETLDTPSKLKLETFRFANSDELEEWWLRGICPDSLHTLGLDLSGVYDQRFFYDLQPSIPTFHNVRSLELALGRHPASHHVATLSRFPGLKELALPRWGGMPGIAINLEELGDAKYCPLLERYYGPAAVLPFLPLSTLTNVTVEPCEPHGFLAKIRSVVEPQSTSRMWYLSVSFVGYLPSLRDLSDLFLNLTILRVTISGRPWFYAGPETDDSQVAVSFFESLPSSLPQQIVKLAINWRFKAPVVLPDMKQLKDDILAQRPTLKTLWIHCVHSAFVWSEMPDGNPSMAMGGPEFADSILPAFEMFFSGFWRSPDFREDEVSTVDL</sequence>
<reference evidence="1" key="1">
    <citation type="submission" date="2020-05" db="EMBL/GenBank/DDBJ databases">
        <title>Mycena genomes resolve the evolution of fungal bioluminescence.</title>
        <authorList>
            <person name="Tsai I.J."/>
        </authorList>
    </citation>
    <scope>NUCLEOTIDE SEQUENCE</scope>
    <source>
        <strain evidence="1">CCC161011</strain>
    </source>
</reference>